<gene>
    <name evidence="1" type="ORF">IPOD504_LOCUS2823</name>
</gene>
<name>A0ABN8HXE1_9NEOP</name>
<evidence type="ECO:0000313" key="1">
    <source>
        <dbReference type="EMBL" id="CAH2040812.1"/>
    </source>
</evidence>
<dbReference type="EMBL" id="OW152824">
    <property type="protein sequence ID" value="CAH2040812.1"/>
    <property type="molecule type" value="Genomic_DNA"/>
</dbReference>
<feature type="non-terminal residue" evidence="1">
    <location>
        <position position="1276"/>
    </location>
</feature>
<reference evidence="1" key="1">
    <citation type="submission" date="2022-03" db="EMBL/GenBank/DDBJ databases">
        <authorList>
            <person name="Martin H S."/>
        </authorList>
    </citation>
    <scope>NUCLEOTIDE SEQUENCE</scope>
</reference>
<accession>A0ABN8HXE1</accession>
<sequence length="1276" mass="142347">MQREQETDNKNQRKKLSPRLDFIRCEIESRLAYRSACAARAGRGGCGAWRLHLRGSKRLAISQHTKLSPRLDFIRCEIESRLAYRSACAARAGRGGCGAWRLHLRGSKRLAISQHTKLSPRLDFLRCEIESRLAYRSACAARAGRGGCGAWRLHLRGSKRLAISQHTKLSPRLDFIRCEIESRLAYRSACAARAGRGGCGAWRLHLRGSKRLAISQHTKLSPRLDFIRCEIESRLAYRSACAALAGRGGCGAWRLHLRGSKRLAISQHTKLSPRLDFIRCEIESRLAYRSACAARAGRGGCGAWRLHLRGSKRLAISQHTKLSPRLDFIRCEIESRLAYRSACAARAGRVETRVPICVRGTSRAGGWVRCVAATFTREQETSNKSTYEALPAIGLYPLRNRMGWVRCVAATFTREQETSNKSTYEALPAIGLYPLRNRVETRVPICVRGTSRAGGCGAWRLHLRGSKRLAISQHTKLSPRLDFIRCEIESRLAYRSACAARAGRGGCGAWRLHLRGSKRLAISQHTKLSPRLDFYPLRNRVETRVPICVRGTSRAGWVRCVAATFTREQETSNKSTYEALPAIGLYPLRNRVETRVPICVRGTSRAGWVRCVAATFTREQETSNKSTYEALPAIGLYPLRNRVETRVPICVRGTSRAGWGCALPAIGLYPLRNRVETRVPICVRGTSRAGWVRCVALHLRGSKRLAISQHTKLSPRLDFIRCEIESRLAYRSACAARAGRGGCGAWRLHLRGSKRLAISQHTKLSPRLDFIRCEIESRLAYRSACAARAGRGGVRCVAATFTREQETSNKSTYEALPAIGLYPLRNRVETRVPICVRGTSRAGWVRCVAATFTREQETSNKSTYEALPAIGLYPLRNRVETRVPICVRGTSRAGWVRCVAATFTREQETRSTYEHLSAGAEYRLARHSSQHTISQHLPAIGLYPLRNRVETRVPICVRGTSRAGRGVETRVPICVRGTSRAGWVRCVAATFTREQETSNKSTYEALPAIGLYPLRNRVETRVPICVRGTSRAGWVRCVAATFTREQETSNKSTYEALPAIGLYPLRNRVETRVPICVRGTSRAGWVRCVAATFTREQETSNKSTYEALPAIGLYPLRNRVETRVPICVRGTSRAGWVRCVAATFTREQETSNKSTYEALPAIGLYPLRNRVETRVPICVRGTSRAGWVRCVAATFTREQETSNKSTYEALPAIGLYPLRNRVETRVPICVRGTSRAGWVRCVAAWRSAAQRACSVARDVTAAVSRCGRAPPLSART</sequence>
<evidence type="ECO:0000313" key="2">
    <source>
        <dbReference type="Proteomes" id="UP000837857"/>
    </source>
</evidence>
<organism evidence="1 2">
    <name type="scientific">Iphiclides podalirius</name>
    <name type="common">scarce swallowtail</name>
    <dbReference type="NCBI Taxonomy" id="110791"/>
    <lineage>
        <taxon>Eukaryota</taxon>
        <taxon>Metazoa</taxon>
        <taxon>Ecdysozoa</taxon>
        <taxon>Arthropoda</taxon>
        <taxon>Hexapoda</taxon>
        <taxon>Insecta</taxon>
        <taxon>Pterygota</taxon>
        <taxon>Neoptera</taxon>
        <taxon>Endopterygota</taxon>
        <taxon>Lepidoptera</taxon>
        <taxon>Glossata</taxon>
        <taxon>Ditrysia</taxon>
        <taxon>Papilionoidea</taxon>
        <taxon>Papilionidae</taxon>
        <taxon>Papilioninae</taxon>
        <taxon>Iphiclides</taxon>
    </lineage>
</organism>
<protein>
    <submittedName>
        <fullName evidence="1">Uncharacterized protein</fullName>
    </submittedName>
</protein>
<proteinExistence type="predicted"/>
<dbReference type="Proteomes" id="UP000837857">
    <property type="component" value="Chromosome 12"/>
</dbReference>
<keyword evidence="2" id="KW-1185">Reference proteome</keyword>